<evidence type="ECO:0000313" key="3">
    <source>
        <dbReference type="Proteomes" id="UP000030651"/>
    </source>
</evidence>
<feature type="transmembrane region" description="Helical" evidence="1">
    <location>
        <begin position="69"/>
        <end position="88"/>
    </location>
</feature>
<dbReference type="AlphaFoldDB" id="W3XCB6"/>
<feature type="transmembrane region" description="Helical" evidence="1">
    <location>
        <begin position="100"/>
        <end position="126"/>
    </location>
</feature>
<evidence type="ECO:0000313" key="2">
    <source>
        <dbReference type="EMBL" id="ETS83695.1"/>
    </source>
</evidence>
<dbReference type="EMBL" id="KI912111">
    <property type="protein sequence ID" value="ETS83695.1"/>
    <property type="molecule type" value="Genomic_DNA"/>
</dbReference>
<dbReference type="GeneID" id="19270584"/>
<dbReference type="InParanoid" id="W3XCB6"/>
<dbReference type="KEGG" id="pfy:PFICI_05571"/>
<dbReference type="eggNOG" id="ENOG502STMW">
    <property type="taxonomic scope" value="Eukaryota"/>
</dbReference>
<dbReference type="RefSeq" id="XP_007832343.1">
    <property type="nucleotide sequence ID" value="XM_007834152.1"/>
</dbReference>
<dbReference type="HOGENOM" id="CLU_082501_0_0_1"/>
<keyword evidence="1" id="KW-0472">Membrane</keyword>
<dbReference type="Proteomes" id="UP000030651">
    <property type="component" value="Unassembled WGS sequence"/>
</dbReference>
<proteinExistence type="predicted"/>
<keyword evidence="3" id="KW-1185">Reference proteome</keyword>
<reference evidence="3" key="1">
    <citation type="journal article" date="2015" name="BMC Genomics">
        <title>Genomic and transcriptomic analysis of the endophytic fungus Pestalotiopsis fici reveals its lifestyle and high potential for synthesis of natural products.</title>
        <authorList>
            <person name="Wang X."/>
            <person name="Zhang X."/>
            <person name="Liu L."/>
            <person name="Xiang M."/>
            <person name="Wang W."/>
            <person name="Sun X."/>
            <person name="Che Y."/>
            <person name="Guo L."/>
            <person name="Liu G."/>
            <person name="Guo L."/>
            <person name="Wang C."/>
            <person name="Yin W.B."/>
            <person name="Stadler M."/>
            <person name="Zhang X."/>
            <person name="Liu X."/>
        </authorList>
    </citation>
    <scope>NUCLEOTIDE SEQUENCE [LARGE SCALE GENOMIC DNA]</scope>
    <source>
        <strain evidence="3">W106-1 / CGMCC3.15140</strain>
    </source>
</reference>
<keyword evidence="1" id="KW-0812">Transmembrane</keyword>
<dbReference type="OMA" id="ISSMVGW"/>
<sequence>MAPVSLALKLAVALLMIISIIELSFVSATVGWLHRTASKGFHFIYDGSTYPLAGMPQNFLTDQGHTSNGAAGTAFVLIGLGGIISLWIRSRTPYQKRSFAIYIYYLWIALQIPALLLTVGALGYVFNVTNAREGQTINQPLAANLDGSKYPEGSWTPQNWFAAVSHLDLVSGRGDLLSHLHVMRGWQYNLIPFFLIQLAETVLAFLDFSKWHRNGGKMTGHSEV</sequence>
<keyword evidence="1" id="KW-1133">Transmembrane helix</keyword>
<feature type="transmembrane region" description="Helical" evidence="1">
    <location>
        <begin position="186"/>
        <end position="208"/>
    </location>
</feature>
<name>W3XCB6_PESFW</name>
<organism evidence="2 3">
    <name type="scientific">Pestalotiopsis fici (strain W106-1 / CGMCC3.15140)</name>
    <dbReference type="NCBI Taxonomy" id="1229662"/>
    <lineage>
        <taxon>Eukaryota</taxon>
        <taxon>Fungi</taxon>
        <taxon>Dikarya</taxon>
        <taxon>Ascomycota</taxon>
        <taxon>Pezizomycotina</taxon>
        <taxon>Sordariomycetes</taxon>
        <taxon>Xylariomycetidae</taxon>
        <taxon>Amphisphaeriales</taxon>
        <taxon>Sporocadaceae</taxon>
        <taxon>Pestalotiopsis</taxon>
    </lineage>
</organism>
<accession>W3XCB6</accession>
<evidence type="ECO:0000256" key="1">
    <source>
        <dbReference type="SAM" id="Phobius"/>
    </source>
</evidence>
<feature type="transmembrane region" description="Helical" evidence="1">
    <location>
        <begin position="12"/>
        <end position="33"/>
    </location>
</feature>
<gene>
    <name evidence="2" type="ORF">PFICI_05571</name>
</gene>
<protein>
    <submittedName>
        <fullName evidence="2">Uncharacterized protein</fullName>
    </submittedName>
</protein>
<dbReference type="OrthoDB" id="3597048at2759"/>